<dbReference type="InterPro" id="IPR013094">
    <property type="entry name" value="AB_hydrolase_3"/>
</dbReference>
<dbReference type="PANTHER" id="PTHR23025:SF3">
    <property type="entry name" value="HORMONE-SENSITIVE LIPASE"/>
    <property type="match status" value="1"/>
</dbReference>
<dbReference type="STRING" id="32264.T1JU03"/>
<dbReference type="GO" id="GO:0005829">
    <property type="term" value="C:cytosol"/>
    <property type="evidence" value="ECO:0007669"/>
    <property type="project" value="TreeGrafter"/>
</dbReference>
<evidence type="ECO:0000259" key="1">
    <source>
        <dbReference type="Pfam" id="PF07859"/>
    </source>
</evidence>
<name>T1JU03_TETUR</name>
<dbReference type="Proteomes" id="UP000015104">
    <property type="component" value="Unassembled WGS sequence"/>
</dbReference>
<protein>
    <recommendedName>
        <fullName evidence="1">Alpha/beta hydrolase fold-3 domain-containing protein</fullName>
    </recommendedName>
</protein>
<evidence type="ECO:0000313" key="2">
    <source>
        <dbReference type="EnsemblMetazoa" id="tetur01g16070.1"/>
    </source>
</evidence>
<organism evidence="2 3">
    <name type="scientific">Tetranychus urticae</name>
    <name type="common">Two-spotted spider mite</name>
    <dbReference type="NCBI Taxonomy" id="32264"/>
    <lineage>
        <taxon>Eukaryota</taxon>
        <taxon>Metazoa</taxon>
        <taxon>Ecdysozoa</taxon>
        <taxon>Arthropoda</taxon>
        <taxon>Chelicerata</taxon>
        <taxon>Arachnida</taxon>
        <taxon>Acari</taxon>
        <taxon>Acariformes</taxon>
        <taxon>Trombidiformes</taxon>
        <taxon>Prostigmata</taxon>
        <taxon>Eleutherengona</taxon>
        <taxon>Raphignathae</taxon>
        <taxon>Tetranychoidea</taxon>
        <taxon>Tetranychidae</taxon>
        <taxon>Tetranychus</taxon>
    </lineage>
</organism>
<proteinExistence type="predicted"/>
<dbReference type="AlphaFoldDB" id="T1JU03"/>
<reference evidence="2" key="2">
    <citation type="submission" date="2015-06" db="UniProtKB">
        <authorList>
            <consortium name="EnsemblMetazoa"/>
        </authorList>
    </citation>
    <scope>IDENTIFICATION</scope>
</reference>
<accession>T1JU03</accession>
<dbReference type="Pfam" id="PF07859">
    <property type="entry name" value="Abhydrolase_3"/>
    <property type="match status" value="1"/>
</dbReference>
<feature type="domain" description="Alpha/beta hydrolase fold-3" evidence="1">
    <location>
        <begin position="327"/>
        <end position="487"/>
    </location>
</feature>
<dbReference type="Gene3D" id="3.40.50.1820">
    <property type="entry name" value="alpha/beta hydrolase"/>
    <property type="match status" value="1"/>
</dbReference>
<evidence type="ECO:0000313" key="3">
    <source>
        <dbReference type="Proteomes" id="UP000015104"/>
    </source>
</evidence>
<dbReference type="SUPFAM" id="SSF53474">
    <property type="entry name" value="alpha/beta-Hydrolases"/>
    <property type="match status" value="1"/>
</dbReference>
<dbReference type="InterPro" id="IPR029058">
    <property type="entry name" value="AB_hydrolase_fold"/>
</dbReference>
<reference evidence="3" key="1">
    <citation type="submission" date="2011-08" db="EMBL/GenBank/DDBJ databases">
        <authorList>
            <person name="Rombauts S."/>
        </authorList>
    </citation>
    <scope>NUCLEOTIDE SEQUENCE</scope>
    <source>
        <strain evidence="3">London</strain>
    </source>
</reference>
<dbReference type="EnsemblMetazoa" id="tetur01g16070.1">
    <property type="protein sequence ID" value="tetur01g16070.1"/>
    <property type="gene ID" value="tetur01g16070"/>
</dbReference>
<dbReference type="PANTHER" id="PTHR23025">
    <property type="entry name" value="TRIACYLGLYCEROL LIPASE"/>
    <property type="match status" value="1"/>
</dbReference>
<dbReference type="EMBL" id="CAEY01000486">
    <property type="status" value="NOT_ANNOTATED_CDS"/>
    <property type="molecule type" value="Genomic_DNA"/>
</dbReference>
<dbReference type="GO" id="GO:0019433">
    <property type="term" value="P:triglyceride catabolic process"/>
    <property type="evidence" value="ECO:0007669"/>
    <property type="project" value="TreeGrafter"/>
</dbReference>
<keyword evidence="3" id="KW-1185">Reference proteome</keyword>
<dbReference type="GO" id="GO:0004806">
    <property type="term" value="F:triacylglycerol lipase activity"/>
    <property type="evidence" value="ECO:0007669"/>
    <property type="project" value="TreeGrafter"/>
</dbReference>
<dbReference type="HOGENOM" id="CLU_509358_0_0_1"/>
<dbReference type="GO" id="GO:0004771">
    <property type="term" value="F:sterol ester esterase activity"/>
    <property type="evidence" value="ECO:0007669"/>
    <property type="project" value="TreeGrafter"/>
</dbReference>
<sequence length="631" mass="71276">MDKALINGVNGSSIGASHVMYDCMTGEHLKTIKRLVKKLKIKAGEESNGQVNQMYNSWIKLSLLCDYLYEIGSEYCHIDTVNRRRNGKGVNLSNGIHSSNNNRFSRYNGIKCLIKVVSKFVCHVEDALDNGFVSVGLSNPLSVSTSTYEVLHSITEMLIILLEILKTYFEDESPVETGAQATMYLLETYIKSREKLTEGIKAYWSHYPAFWLDEDAQWSLVSRSAHGYWQEGLLYSASPYYPLNLANYVNNPFTSALNWVTCKYSGLAVKEIDVPRSTNWQIPCGGTEGDGKVRYVDKQSGDANLKPIKCRLINHAGKVPNGNVIFHCQGGAFTVELPAIFDQCFRHWVPYLEGGTIFDVTYSRFVRYPVQLQELLDVFLWLTNYETNDVQNTLGFIPKKIIFCGDSGGGLFLFSLSTILRDIQIIISSTPDGPPIAFPSHLYPKALVTFYPVLSLTFPSVQPSLVFSFLEQFLTPLAILNCLSLYSAGVIFDSDCENLDSFDSSRYLQPSRWQTFYNTWISKQNIWLQCDKEVLSERINAIVNSSLSPYKSPLIKYNLDLIKDLNIYLVVGEYDPFLDTNIEFAQRWPGKIVLDVIEDVGHGFLGLTWTSKKSTSAARLCLERILEALKD</sequence>